<keyword evidence="7 11" id="KW-0670">Pyruvate</keyword>
<evidence type="ECO:0000259" key="10">
    <source>
        <dbReference type="SMART" id="SM00861"/>
    </source>
</evidence>
<dbReference type="InterPro" id="IPR055152">
    <property type="entry name" value="Transketolase-like_C_2"/>
</dbReference>
<comment type="cofactor">
    <cofactor evidence="1 8">
        <name>Mg(2+)</name>
        <dbReference type="ChEBI" id="CHEBI:18420"/>
    </cofactor>
</comment>
<dbReference type="GO" id="GO:0004739">
    <property type="term" value="F:pyruvate dehydrogenase (acetyl-transferring) activity"/>
    <property type="evidence" value="ECO:0007669"/>
    <property type="project" value="UniProtKB-EC"/>
</dbReference>
<dbReference type="InterPro" id="IPR005474">
    <property type="entry name" value="Transketolase_N"/>
</dbReference>
<dbReference type="InterPro" id="IPR004660">
    <property type="entry name" value="PDH_E1"/>
</dbReference>
<accession>A0A269Z8J8</accession>
<dbReference type="SMART" id="SM00861">
    <property type="entry name" value="Transket_pyr"/>
    <property type="match status" value="1"/>
</dbReference>
<comment type="similarity">
    <text evidence="3">Belongs to the transketolase family.</text>
</comment>
<dbReference type="SUPFAM" id="SSF52922">
    <property type="entry name" value="TK C-terminal domain-like"/>
    <property type="match status" value="1"/>
</dbReference>
<feature type="binding site" evidence="8">
    <location>
        <position position="231"/>
    </location>
    <ligand>
        <name>Mg(2+)</name>
        <dbReference type="ChEBI" id="CHEBI:18420"/>
    </ligand>
</feature>
<gene>
    <name evidence="11" type="ORF">B8X04_14150</name>
</gene>
<comment type="catalytic activity">
    <reaction evidence="6 7">
        <text>N(6)-[(R)-lipoyl]-L-lysyl-[protein] + pyruvate + H(+) = N(6)-[(R)-S(8)-acetyldihydrolipoyl]-L-lysyl-[protein] + CO2</text>
        <dbReference type="Rhea" id="RHEA:19189"/>
        <dbReference type="Rhea" id="RHEA-COMP:10474"/>
        <dbReference type="Rhea" id="RHEA-COMP:10478"/>
        <dbReference type="ChEBI" id="CHEBI:15361"/>
        <dbReference type="ChEBI" id="CHEBI:15378"/>
        <dbReference type="ChEBI" id="CHEBI:16526"/>
        <dbReference type="ChEBI" id="CHEBI:83099"/>
        <dbReference type="ChEBI" id="CHEBI:83111"/>
        <dbReference type="EC" id="1.2.4.1"/>
    </reaction>
</comment>
<evidence type="ECO:0000313" key="12">
    <source>
        <dbReference type="Proteomes" id="UP000216867"/>
    </source>
</evidence>
<dbReference type="InterPro" id="IPR051157">
    <property type="entry name" value="PDH/Transketolase"/>
</dbReference>
<dbReference type="PIRSF" id="PIRSF000156">
    <property type="entry name" value="Pyruvate_dh_E1"/>
    <property type="match status" value="1"/>
</dbReference>
<proteinExistence type="inferred from homology"/>
<evidence type="ECO:0000256" key="7">
    <source>
        <dbReference type="PIRNR" id="PIRNR000156"/>
    </source>
</evidence>
<keyword evidence="7" id="KW-0560">Oxidoreductase</keyword>
<keyword evidence="5 7" id="KW-0786">Thiamine pyrophosphate</keyword>
<dbReference type="AlphaFoldDB" id="A0A269Z8J8"/>
<evidence type="ECO:0000256" key="6">
    <source>
        <dbReference type="ARBA" id="ARBA00051231"/>
    </source>
</evidence>
<dbReference type="EC" id="1.2.4.1" evidence="7"/>
<feature type="compositionally biased region" description="Polar residues" evidence="9">
    <location>
        <begin position="26"/>
        <end position="36"/>
    </location>
</feature>
<evidence type="ECO:0000256" key="5">
    <source>
        <dbReference type="ARBA" id="ARBA00023052"/>
    </source>
</evidence>
<dbReference type="GeneID" id="99774638"/>
<evidence type="ECO:0000256" key="8">
    <source>
        <dbReference type="PIRSR" id="PIRSR000156-1"/>
    </source>
</evidence>
<feature type="binding site" evidence="8">
    <location>
        <position position="233"/>
    </location>
    <ligand>
        <name>Mg(2+)</name>
        <dbReference type="ChEBI" id="CHEBI:18420"/>
    </ligand>
</feature>
<organism evidence="11 12">
    <name type="scientific">Brevibacterium casei</name>
    <dbReference type="NCBI Taxonomy" id="33889"/>
    <lineage>
        <taxon>Bacteria</taxon>
        <taxon>Bacillati</taxon>
        <taxon>Actinomycetota</taxon>
        <taxon>Actinomycetes</taxon>
        <taxon>Micrococcales</taxon>
        <taxon>Brevibacteriaceae</taxon>
        <taxon>Brevibacterium</taxon>
    </lineage>
</organism>
<evidence type="ECO:0000256" key="3">
    <source>
        <dbReference type="ARBA" id="ARBA00007131"/>
    </source>
</evidence>
<protein>
    <recommendedName>
        <fullName evidence="4 7">Pyruvate dehydrogenase E1 component</fullName>
        <ecNumber evidence="7">1.2.4.1</ecNumber>
    </recommendedName>
</protein>
<dbReference type="InterPro" id="IPR041621">
    <property type="entry name" value="PDH_E1_M"/>
</dbReference>
<feature type="domain" description="Transketolase-like pyrimidine-binding" evidence="10">
    <location>
        <begin position="448"/>
        <end position="652"/>
    </location>
</feature>
<evidence type="ECO:0000256" key="2">
    <source>
        <dbReference type="ARBA" id="ARBA00001964"/>
    </source>
</evidence>
<evidence type="ECO:0000256" key="1">
    <source>
        <dbReference type="ARBA" id="ARBA00001946"/>
    </source>
</evidence>
<dbReference type="RefSeq" id="WP_095376601.1">
    <property type="nucleotide sequence ID" value="NZ_CP065629.1"/>
</dbReference>
<evidence type="ECO:0000313" key="11">
    <source>
        <dbReference type="EMBL" id="PAK94117.1"/>
    </source>
</evidence>
<dbReference type="Gene3D" id="3.40.50.920">
    <property type="match status" value="1"/>
</dbReference>
<evidence type="ECO:0000256" key="4">
    <source>
        <dbReference type="ARBA" id="ARBA00017172"/>
    </source>
</evidence>
<dbReference type="Pfam" id="PF22613">
    <property type="entry name" value="Transketolase_C_1"/>
    <property type="match status" value="1"/>
</dbReference>
<feature type="compositionally biased region" description="Basic and acidic residues" evidence="9">
    <location>
        <begin position="16"/>
        <end position="25"/>
    </location>
</feature>
<dbReference type="InterPro" id="IPR029061">
    <property type="entry name" value="THDP-binding"/>
</dbReference>
<dbReference type="PANTHER" id="PTHR43825">
    <property type="entry name" value="PYRUVATE DEHYDROGENASE E1 COMPONENT"/>
    <property type="match status" value="1"/>
</dbReference>
<dbReference type="Pfam" id="PF00456">
    <property type="entry name" value="Transketolase_N"/>
    <property type="match status" value="1"/>
</dbReference>
<feature type="region of interest" description="Disordered" evidence="9">
    <location>
        <begin position="1"/>
        <end position="49"/>
    </location>
</feature>
<keyword evidence="8" id="KW-0479">Metal-binding</keyword>
<comment type="function">
    <text evidence="7">Component of the pyruvate dehydrogenase (PDH) complex, that catalyzes the overall conversion of pyruvate to acetyl-CoA and CO(2).</text>
</comment>
<reference evidence="11 12" key="1">
    <citation type="submission" date="2017-04" db="EMBL/GenBank/DDBJ databases">
        <title>Kefir bacterial isolates.</title>
        <authorList>
            <person name="Kim Y."/>
            <person name="Blasche S."/>
            <person name="Patil K.R."/>
        </authorList>
    </citation>
    <scope>NUCLEOTIDE SEQUENCE [LARGE SCALE GENOMIC DNA]</scope>
    <source>
        <strain evidence="11 12">OG2</strain>
    </source>
</reference>
<dbReference type="InterPro" id="IPR009014">
    <property type="entry name" value="Transketo_C/PFOR_II"/>
</dbReference>
<dbReference type="GO" id="GO:0000287">
    <property type="term" value="F:magnesium ion binding"/>
    <property type="evidence" value="ECO:0007669"/>
    <property type="project" value="UniProtKB-ARBA"/>
</dbReference>
<dbReference type="InterPro" id="IPR005475">
    <property type="entry name" value="Transketolase-like_Pyr-bd"/>
</dbReference>
<dbReference type="SUPFAM" id="SSF52518">
    <property type="entry name" value="Thiamin diphosphate-binding fold (THDP-binding)"/>
    <property type="match status" value="2"/>
</dbReference>
<dbReference type="Proteomes" id="UP000216867">
    <property type="component" value="Unassembled WGS sequence"/>
</dbReference>
<sequence>MAANDQQSTVNTPSTDQRDADELHQFETSMQVSPPGTNDRPLTASASGEDEVLDEIAQRVLWLATSIIDRANRGRANSDGVKVGGHQASSASMAGIMTALWFTTLRSVDRVSVKPHASPVLHAINYLLGDLDVSYLDTLRSRGGLQPYPSRTKDPDTVDFSTGSVGIGATAPIWAALAHRYVSDRFPDTPSAGRFYSLLGDAEMDEGAVWEAIIDPEVRALGEVTWIVDLNRQSLDRVIPDVQIQRLQGMFAAAGWQVLTCQWGRRLETVFAGEGGEALRQRLVSMPNPEYQRLLRAHPTEVHDRLLAGLAEADAASLRTVTDRFAPDDLASLIRDLGGHDLGQLVDTFDQIDDTRPTVIFAYTIKGRGLATEGHPGNHAAQLTEDQMRDLAAASGMDLENPWQTFDADTPAGRLCAETAERLRREPITTHAVAEVPAELGFTPKAVVSTQAALGRFLADLKNVAPEVARRVVTVSPDVATSTNLGGWINKTGVWSPAGREDWFSDDRERVLKWHEDSSGQHIEMGIAEINLVSLAGELGTTGQRWGQPLLPIATIYDPFINRALEPWTFGLYAGGRSIMVGTPSGVTLAPEGGAHQSFNTPSVTLEIPKLTSWEPAFAQDLEWTLLEALRDLADPDGDSAYFRLTTRPVAQERAAVPTDPLLRERRRQQVIAGGYRLSDHPASEDAVTLVGVGAMMTEVLDAAERLESLGIRAGVVCLTSPSKIFRAIQERTRVSPSPRSAIADELFPAAHPAPLVTVLDGHPHTLSFLAGIRGDRTRNLGVSDFGQASSVSEAHEIHGIDTVSIVSNALDLLGR</sequence>
<comment type="caution">
    <text evidence="11">The sequence shown here is derived from an EMBL/GenBank/DDBJ whole genome shotgun (WGS) entry which is preliminary data.</text>
</comment>
<dbReference type="EMBL" id="NCWY01000014">
    <property type="protein sequence ID" value="PAK94117.1"/>
    <property type="molecule type" value="Genomic_DNA"/>
</dbReference>
<comment type="cofactor">
    <cofactor evidence="2 7">
        <name>thiamine diphosphate</name>
        <dbReference type="ChEBI" id="CHEBI:58937"/>
    </cofactor>
</comment>
<feature type="compositionally biased region" description="Polar residues" evidence="9">
    <location>
        <begin position="1"/>
        <end position="15"/>
    </location>
</feature>
<dbReference type="PANTHER" id="PTHR43825:SF4">
    <property type="entry name" value="PYRUVATE DEHYDROGENASE E1 COMPONENT"/>
    <property type="match status" value="1"/>
</dbReference>
<keyword evidence="8" id="KW-0460">Magnesium</keyword>
<evidence type="ECO:0000256" key="9">
    <source>
        <dbReference type="SAM" id="MobiDB-lite"/>
    </source>
</evidence>
<feature type="binding site" evidence="8">
    <location>
        <position position="201"/>
    </location>
    <ligand>
        <name>Mg(2+)</name>
        <dbReference type="ChEBI" id="CHEBI:18420"/>
    </ligand>
</feature>
<name>A0A269Z8J8_9MICO</name>
<dbReference type="Gene3D" id="3.40.50.970">
    <property type="match status" value="2"/>
</dbReference>
<dbReference type="Pfam" id="PF17831">
    <property type="entry name" value="PDH_E1_M"/>
    <property type="match status" value="1"/>
</dbReference>